<dbReference type="EMBL" id="PVNK01000022">
    <property type="protein sequence ID" value="PRQ05019.1"/>
    <property type="molecule type" value="Genomic_DNA"/>
</dbReference>
<organism evidence="2 3">
    <name type="scientific">Enhygromyxa salina</name>
    <dbReference type="NCBI Taxonomy" id="215803"/>
    <lineage>
        <taxon>Bacteria</taxon>
        <taxon>Pseudomonadati</taxon>
        <taxon>Myxococcota</taxon>
        <taxon>Polyangia</taxon>
        <taxon>Nannocystales</taxon>
        <taxon>Nannocystaceae</taxon>
        <taxon>Enhygromyxa</taxon>
    </lineage>
</organism>
<accession>A0A2S9YIU4</accession>
<dbReference type="OrthoDB" id="2942229at2"/>
<feature type="compositionally biased region" description="Low complexity" evidence="1">
    <location>
        <begin position="800"/>
        <end position="819"/>
    </location>
</feature>
<comment type="caution">
    <text evidence="2">The sequence shown here is derived from an EMBL/GenBank/DDBJ whole genome shotgun (WGS) entry which is preliminary data.</text>
</comment>
<dbReference type="RefSeq" id="WP_106389911.1">
    <property type="nucleotide sequence ID" value="NZ_PVNK01000022.1"/>
</dbReference>
<protein>
    <submittedName>
        <fullName evidence="2">Uncharacterized protein</fullName>
    </submittedName>
</protein>
<gene>
    <name evidence="2" type="ORF">ENSA5_04450</name>
</gene>
<proteinExistence type="predicted"/>
<dbReference type="Proteomes" id="UP000237968">
    <property type="component" value="Unassembled WGS sequence"/>
</dbReference>
<evidence type="ECO:0000313" key="2">
    <source>
        <dbReference type="EMBL" id="PRQ05019.1"/>
    </source>
</evidence>
<name>A0A2S9YIU4_9BACT</name>
<evidence type="ECO:0000256" key="1">
    <source>
        <dbReference type="SAM" id="MobiDB-lite"/>
    </source>
</evidence>
<keyword evidence="3" id="KW-1185">Reference proteome</keyword>
<dbReference type="AlphaFoldDB" id="A0A2S9YIU4"/>
<dbReference type="SUPFAM" id="SSF48371">
    <property type="entry name" value="ARM repeat"/>
    <property type="match status" value="1"/>
</dbReference>
<sequence>MNREVTYEDITRAVDNRDPQLADLIVRYLLLPDPPEDRPEDAEQSEARPLSQDAWTLQKLRSTLAPYSLWGKSADEIKNVRVDAWEQLMAAPHPPPRLRLGDLLLSIYERGEESDRSALVEVFRNAKMGWGVWKAAKRIYKLSEQRHDAEMFGVLAWRLDVYSHKPNNFGEISPATTMYMRRRAWRYLRHLGVAVPELYPQFAVQVLRHYEAGFRPGGCWIIHQIWNHKELVGKRSPGWRSTPPDKLANRAYDEAWKLTAEPLLRLIEDSENDGVLRFATRSLEQDFPETLREVDPAWLARLGKKPAGSVHEFVVSLLERSPEFHQSKLADLGLHDMVLDLLGSPSEKAAKYAIEYANAHAGTIRAPRLIELLQTGTNPVRKFAQARLDKLSAKDIGLPGLIALLSTSAKNFATKKIEEGFGPDDLTPELYVDLLTGGWQQRRWVEEFFTKHKKKPSAALLKFAVESAKLGYWDKRSAFEQLGSRKAKDIGIDWIKQKLLEPEFSDEVGGWLSRGMLKGDELDVEWLKGLAMNPRLRAVSLRVLGNTKLVAPKRIGLPWLLAMARQLDPELYGFARNHLLEHFGPGDFAPGAGSDEAAGLDRLWSMAVGKDEPESVRKVAQTYLQFHHPDIGPEREDPLYDVLKPKLTPAHYTIERVRESLFDPRPDVRRFAAEIGSRELVRWGKRDLVYRLAASEYTEPRKIGSEVLLEIGELHEGKPQAPIEWLVAARVFALAESALKASREVASALIRRHYHRLGGAAKLAWLMESPDREVRLFAVRLLWEQHRPLTIPTSWKPNKGPGARPSAGAASDASAQPPAADERFETGEALRQFLRTVMFGLPPGRVERREPIAGLPSRRLSASEGKRRLIEVVRDLAIEDAEFATVAVSVLDEFMNSHARGEWQGCVAALARIRQAHPDITTDLPPARQEQRQSA</sequence>
<feature type="region of interest" description="Disordered" evidence="1">
    <location>
        <begin position="792"/>
        <end position="821"/>
    </location>
</feature>
<evidence type="ECO:0000313" key="3">
    <source>
        <dbReference type="Proteomes" id="UP000237968"/>
    </source>
</evidence>
<reference evidence="2 3" key="1">
    <citation type="submission" date="2018-03" db="EMBL/GenBank/DDBJ databases">
        <title>Draft Genome Sequences of the Obligatory Marine Myxobacteria Enhygromyxa salina SWB005.</title>
        <authorList>
            <person name="Poehlein A."/>
            <person name="Moghaddam J.A."/>
            <person name="Harms H."/>
            <person name="Alanjari M."/>
            <person name="Koenig G.M."/>
            <person name="Daniel R."/>
            <person name="Schaeberle T.F."/>
        </authorList>
    </citation>
    <scope>NUCLEOTIDE SEQUENCE [LARGE SCALE GENOMIC DNA]</scope>
    <source>
        <strain evidence="2 3">SWB005</strain>
    </source>
</reference>
<dbReference type="InterPro" id="IPR016024">
    <property type="entry name" value="ARM-type_fold"/>
</dbReference>